<evidence type="ECO:0000256" key="2">
    <source>
        <dbReference type="SAM" id="SignalP"/>
    </source>
</evidence>
<gene>
    <name evidence="3" type="ORF">L249_0041</name>
</gene>
<dbReference type="EMBL" id="LKCN02000007">
    <property type="protein sequence ID" value="RCI12377.1"/>
    <property type="molecule type" value="Genomic_DNA"/>
</dbReference>
<keyword evidence="2" id="KW-0732">Signal</keyword>
<dbReference type="AlphaFoldDB" id="A0A367LD86"/>
<comment type="caution">
    <text evidence="3">The sequence shown here is derived from an EMBL/GenBank/DDBJ whole genome shotgun (WGS) entry which is preliminary data.</text>
</comment>
<organism evidence="3 4">
    <name type="scientific">Ophiocordyceps polyrhachis-furcata BCC 54312</name>
    <dbReference type="NCBI Taxonomy" id="1330021"/>
    <lineage>
        <taxon>Eukaryota</taxon>
        <taxon>Fungi</taxon>
        <taxon>Dikarya</taxon>
        <taxon>Ascomycota</taxon>
        <taxon>Pezizomycotina</taxon>
        <taxon>Sordariomycetes</taxon>
        <taxon>Hypocreomycetidae</taxon>
        <taxon>Hypocreales</taxon>
        <taxon>Ophiocordycipitaceae</taxon>
        <taxon>Ophiocordyceps</taxon>
    </lineage>
</organism>
<feature type="chain" id="PRO_5016968460" description="Secreted protein" evidence="2">
    <location>
        <begin position="16"/>
        <end position="265"/>
    </location>
</feature>
<accession>A0A367LD86</accession>
<evidence type="ECO:0000313" key="4">
    <source>
        <dbReference type="Proteomes" id="UP000253664"/>
    </source>
</evidence>
<keyword evidence="4" id="KW-1185">Reference proteome</keyword>
<name>A0A367LD86_9HYPO</name>
<evidence type="ECO:0000313" key="3">
    <source>
        <dbReference type="EMBL" id="RCI12377.1"/>
    </source>
</evidence>
<proteinExistence type="predicted"/>
<protein>
    <recommendedName>
        <fullName evidence="5">Secreted protein</fullName>
    </recommendedName>
</protein>
<reference evidence="3 4" key="1">
    <citation type="journal article" date="2015" name="BMC Genomics">
        <title>Insights from the genome of Ophiocordyceps polyrhachis-furcata to pathogenicity and host specificity in insect fungi.</title>
        <authorList>
            <person name="Wichadakul D."/>
            <person name="Kobmoo N."/>
            <person name="Ingsriswang S."/>
            <person name="Tangphatsornruang S."/>
            <person name="Chantasingh D."/>
            <person name="Luangsa-ard J.J."/>
            <person name="Eurwilaichitr L."/>
        </authorList>
    </citation>
    <scope>NUCLEOTIDE SEQUENCE [LARGE SCALE GENOMIC DNA]</scope>
    <source>
        <strain evidence="3 4">BCC 54312</strain>
    </source>
</reference>
<dbReference type="Proteomes" id="UP000253664">
    <property type="component" value="Unassembled WGS sequence"/>
</dbReference>
<feature type="signal peptide" evidence="2">
    <location>
        <begin position="1"/>
        <end position="15"/>
    </location>
</feature>
<evidence type="ECO:0008006" key="5">
    <source>
        <dbReference type="Google" id="ProtNLM"/>
    </source>
</evidence>
<evidence type="ECO:0000256" key="1">
    <source>
        <dbReference type="SAM" id="MobiDB-lite"/>
    </source>
</evidence>
<feature type="region of interest" description="Disordered" evidence="1">
    <location>
        <begin position="87"/>
        <end position="120"/>
    </location>
</feature>
<sequence length="265" mass="29065">MVWWWGLAITQAAAGFLIERLSCPLSRAGDDGADKVTVPHRQAKTTVKRGRAKQQTALSAAVPNNPGQNACLVSAFFSSRRQFLIKSGNGKEQGGEKGNVTGTRRLPVRSLPESKPSPYPTHFPPSVKFQGAIARGVFLTAHQLIFITTPVIVMSSVETVGYMDVCSPVHTFTFPPGSHNTGKTNHHHLCRATTKTSIRLNIHGPGKSLFIAVPPTRKPLRPSPLSTQRLDRFFLLLIFETARGTAARPARFSSPITEHREDVWQ</sequence>